<organism evidence="1 2">
    <name type="scientific">Arthrobacter citreus</name>
    <dbReference type="NCBI Taxonomy" id="1670"/>
    <lineage>
        <taxon>Bacteria</taxon>
        <taxon>Bacillati</taxon>
        <taxon>Actinomycetota</taxon>
        <taxon>Actinomycetes</taxon>
        <taxon>Micrococcales</taxon>
        <taxon>Micrococcaceae</taxon>
        <taxon>Arthrobacter</taxon>
    </lineage>
</organism>
<dbReference type="EMBL" id="CP151657">
    <property type="protein sequence ID" value="WZP16511.1"/>
    <property type="molecule type" value="Genomic_DNA"/>
</dbReference>
<protein>
    <submittedName>
        <fullName evidence="1">Uncharacterized protein</fullName>
    </submittedName>
</protein>
<accession>A0ABZ2ZWG9</accession>
<name>A0ABZ2ZWG9_9MICC</name>
<gene>
    <name evidence="1" type="ORF">AAE021_02665</name>
</gene>
<keyword evidence="2" id="KW-1185">Reference proteome</keyword>
<dbReference type="Proteomes" id="UP001448858">
    <property type="component" value="Chromosome"/>
</dbReference>
<proteinExistence type="predicted"/>
<sequence length="95" mass="10556">MPVRHPESGRKYSIEELEALAAEGDAWAMTKTDEWDLHFSNEYRASVKDRCPDPDCELFGEPATLCYGDDGGLLEIDHDGWAHPPAAVQEHAKAS</sequence>
<evidence type="ECO:0000313" key="2">
    <source>
        <dbReference type="Proteomes" id="UP001448858"/>
    </source>
</evidence>
<dbReference type="RefSeq" id="WP_342024122.1">
    <property type="nucleotide sequence ID" value="NZ_CP151657.1"/>
</dbReference>
<reference evidence="1 2" key="1">
    <citation type="submission" date="2024-04" db="EMBL/GenBank/DDBJ databases">
        <title>Arthrobacter sp. from Plains bison fecal sample.</title>
        <authorList>
            <person name="Ruzzini A."/>
        </authorList>
    </citation>
    <scope>NUCLEOTIDE SEQUENCE [LARGE SCALE GENOMIC DNA]</scope>
    <source>
        <strain evidence="1 2">EINP1</strain>
    </source>
</reference>
<evidence type="ECO:0000313" key="1">
    <source>
        <dbReference type="EMBL" id="WZP16511.1"/>
    </source>
</evidence>